<evidence type="ECO:0000256" key="1">
    <source>
        <dbReference type="ARBA" id="ARBA00004202"/>
    </source>
</evidence>
<dbReference type="PANTHER" id="PTHR42788">
    <property type="entry name" value="TAURINE IMPORT ATP-BINDING PROTEIN-RELATED"/>
    <property type="match status" value="1"/>
</dbReference>
<keyword evidence="2" id="KW-0813">Transport</keyword>
<keyword evidence="6" id="KW-0472">Membrane</keyword>
<keyword evidence="4" id="KW-0547">Nucleotide-binding</keyword>
<gene>
    <name evidence="8" type="ORF">CBF27_04740</name>
</gene>
<feature type="domain" description="ABC transporter" evidence="7">
    <location>
        <begin position="5"/>
        <end position="252"/>
    </location>
</feature>
<dbReference type="SMART" id="SM00382">
    <property type="entry name" value="AAA"/>
    <property type="match status" value="1"/>
</dbReference>
<evidence type="ECO:0000256" key="2">
    <source>
        <dbReference type="ARBA" id="ARBA00022448"/>
    </source>
</evidence>
<dbReference type="Pfam" id="PF00005">
    <property type="entry name" value="ABC_tran"/>
    <property type="match status" value="1"/>
</dbReference>
<dbReference type="EMBL" id="NGKC01000004">
    <property type="protein sequence ID" value="RSU12848.1"/>
    <property type="molecule type" value="Genomic_DNA"/>
</dbReference>
<dbReference type="Proteomes" id="UP000286773">
    <property type="component" value="Unassembled WGS sequence"/>
</dbReference>
<proteinExistence type="predicted"/>
<evidence type="ECO:0000256" key="3">
    <source>
        <dbReference type="ARBA" id="ARBA00022475"/>
    </source>
</evidence>
<organism evidence="8 9">
    <name type="scientific">Vagococcus acidifermentans</name>
    <dbReference type="NCBI Taxonomy" id="564710"/>
    <lineage>
        <taxon>Bacteria</taxon>
        <taxon>Bacillati</taxon>
        <taxon>Bacillota</taxon>
        <taxon>Bacilli</taxon>
        <taxon>Lactobacillales</taxon>
        <taxon>Enterococcaceae</taxon>
        <taxon>Vagococcus</taxon>
    </lineage>
</organism>
<dbReference type="AlphaFoldDB" id="A0A430AXS3"/>
<evidence type="ECO:0000313" key="9">
    <source>
        <dbReference type="Proteomes" id="UP000286773"/>
    </source>
</evidence>
<dbReference type="OrthoDB" id="9776369at2"/>
<name>A0A430AXS3_9ENTE</name>
<evidence type="ECO:0000313" key="8">
    <source>
        <dbReference type="EMBL" id="RSU12848.1"/>
    </source>
</evidence>
<reference evidence="8 9" key="1">
    <citation type="submission" date="2017-05" db="EMBL/GenBank/DDBJ databases">
        <title>Vagococcus spp. assemblies.</title>
        <authorList>
            <person name="Gulvik C.A."/>
        </authorList>
    </citation>
    <scope>NUCLEOTIDE SEQUENCE [LARGE SCALE GENOMIC DNA]</scope>
    <source>
        <strain evidence="8 9">LMG 24798</strain>
    </source>
</reference>
<evidence type="ECO:0000259" key="7">
    <source>
        <dbReference type="PROSITE" id="PS50893"/>
    </source>
</evidence>
<dbReference type="GO" id="GO:0005886">
    <property type="term" value="C:plasma membrane"/>
    <property type="evidence" value="ECO:0007669"/>
    <property type="project" value="UniProtKB-SubCell"/>
</dbReference>
<evidence type="ECO:0000256" key="6">
    <source>
        <dbReference type="ARBA" id="ARBA00023136"/>
    </source>
</evidence>
<evidence type="ECO:0000256" key="4">
    <source>
        <dbReference type="ARBA" id="ARBA00022741"/>
    </source>
</evidence>
<dbReference type="PROSITE" id="PS00211">
    <property type="entry name" value="ABC_TRANSPORTER_1"/>
    <property type="match status" value="1"/>
</dbReference>
<dbReference type="GO" id="GO:0016887">
    <property type="term" value="F:ATP hydrolysis activity"/>
    <property type="evidence" value="ECO:0007669"/>
    <property type="project" value="InterPro"/>
</dbReference>
<accession>A0A430AXS3</accession>
<dbReference type="SUPFAM" id="SSF52540">
    <property type="entry name" value="P-loop containing nucleoside triphosphate hydrolases"/>
    <property type="match status" value="1"/>
</dbReference>
<keyword evidence="3" id="KW-1003">Cell membrane</keyword>
<dbReference type="PROSITE" id="PS50893">
    <property type="entry name" value="ABC_TRANSPORTER_2"/>
    <property type="match status" value="1"/>
</dbReference>
<keyword evidence="5 8" id="KW-0067">ATP-binding</keyword>
<protein>
    <submittedName>
        <fullName evidence="8">ABC transporter ATP-binding protein</fullName>
    </submittedName>
</protein>
<keyword evidence="9" id="KW-1185">Reference proteome</keyword>
<dbReference type="InterPro" id="IPR003439">
    <property type="entry name" value="ABC_transporter-like_ATP-bd"/>
</dbReference>
<evidence type="ECO:0000256" key="5">
    <source>
        <dbReference type="ARBA" id="ARBA00022840"/>
    </source>
</evidence>
<dbReference type="Gene3D" id="3.40.50.300">
    <property type="entry name" value="P-loop containing nucleotide triphosphate hydrolases"/>
    <property type="match status" value="1"/>
</dbReference>
<dbReference type="PANTHER" id="PTHR42788:SF7">
    <property type="entry name" value="NITRATE ABC TRANSPORTER ATP-BINDING PROTEIN"/>
    <property type="match status" value="1"/>
</dbReference>
<dbReference type="RefSeq" id="WP_126812918.1">
    <property type="nucleotide sequence ID" value="NZ_NGKC01000004.1"/>
</dbReference>
<dbReference type="GO" id="GO:0005524">
    <property type="term" value="F:ATP binding"/>
    <property type="evidence" value="ECO:0007669"/>
    <property type="project" value="UniProtKB-KW"/>
</dbReference>
<dbReference type="InterPro" id="IPR050166">
    <property type="entry name" value="ABC_transporter_ATP-bind"/>
</dbReference>
<comment type="subcellular location">
    <subcellularLocation>
        <location evidence="1">Cell membrane</location>
        <topology evidence="1">Peripheral membrane protein</topology>
    </subcellularLocation>
</comment>
<dbReference type="InterPro" id="IPR027417">
    <property type="entry name" value="P-loop_NTPase"/>
</dbReference>
<sequence>MSQILELKAVHKGFDLGTVNENKVLTDLNLSLNKHDFVTVIGGNGAGKSTLMNIIAGSLFADDGEIWLNGKNITKWNVPKRSAFIGRVFQDPRMGTATRLSVEENLALAYKRGEKRGLEKSVPKKKLPFFKEQLAKLDMDLENRLKTEVGRLSGGQRQALTLLMATIQTPHLLLLDEHTAALDPKISRLVLQLTEELIEEKQLTALMITHNMEDAITYGNRLIMLHHGNIVVDVSGEEKQQLTVPQLINLFQESSHEQLTEDSLVLG</sequence>
<comment type="caution">
    <text evidence="8">The sequence shown here is derived from an EMBL/GenBank/DDBJ whole genome shotgun (WGS) entry which is preliminary data.</text>
</comment>
<dbReference type="InterPro" id="IPR003593">
    <property type="entry name" value="AAA+_ATPase"/>
</dbReference>
<dbReference type="InterPro" id="IPR017871">
    <property type="entry name" value="ABC_transporter-like_CS"/>
</dbReference>